<keyword evidence="2" id="KW-1133">Transmembrane helix</keyword>
<evidence type="ECO:0000313" key="4">
    <source>
        <dbReference type="Proteomes" id="UP000027138"/>
    </source>
</evidence>
<accession>A0A067LG85</accession>
<dbReference type="PANTHER" id="PTHR47694:SF1">
    <property type="entry name" value="PLANT UBX DOMAIN-CONTAINING PROTEIN 2"/>
    <property type="match status" value="1"/>
</dbReference>
<name>A0A067LG85_JATCU</name>
<evidence type="ECO:0000256" key="2">
    <source>
        <dbReference type="SAM" id="Phobius"/>
    </source>
</evidence>
<gene>
    <name evidence="3" type="ORF">JCGZ_00097</name>
</gene>
<dbReference type="EMBL" id="KK914279">
    <property type="protein sequence ID" value="KDP43164.1"/>
    <property type="molecule type" value="Genomic_DNA"/>
</dbReference>
<feature type="region of interest" description="Disordered" evidence="1">
    <location>
        <begin position="1"/>
        <end position="96"/>
    </location>
</feature>
<feature type="transmembrane region" description="Helical" evidence="2">
    <location>
        <begin position="100"/>
        <end position="119"/>
    </location>
</feature>
<dbReference type="Proteomes" id="UP000027138">
    <property type="component" value="Unassembled WGS sequence"/>
</dbReference>
<keyword evidence="2" id="KW-0812">Transmembrane</keyword>
<evidence type="ECO:0000313" key="3">
    <source>
        <dbReference type="EMBL" id="KDP43164.1"/>
    </source>
</evidence>
<dbReference type="GO" id="GO:0050832">
    <property type="term" value="P:defense response to fungus"/>
    <property type="evidence" value="ECO:0007669"/>
    <property type="project" value="TreeGrafter"/>
</dbReference>
<keyword evidence="2" id="KW-0472">Membrane</keyword>
<dbReference type="PANTHER" id="PTHR47694">
    <property type="entry name" value="PLANT UBX DOMAIN-CONTAINING PROTEIN 2"/>
    <property type="match status" value="1"/>
</dbReference>
<protein>
    <submittedName>
        <fullName evidence="3">Uncharacterized protein</fullName>
    </submittedName>
</protein>
<feature type="compositionally biased region" description="Polar residues" evidence="1">
    <location>
        <begin position="65"/>
        <end position="96"/>
    </location>
</feature>
<proteinExistence type="predicted"/>
<dbReference type="STRING" id="180498.A0A067LG85"/>
<evidence type="ECO:0000256" key="1">
    <source>
        <dbReference type="SAM" id="MobiDB-lite"/>
    </source>
</evidence>
<sequence length="120" mass="12912">MKDKFKGFMKKVNTQLQSSSSGKFKGQGRVLGGGSASSSSSGPVNPIHTPYCQSVNPKPTPDPPSLNSTSNSKPLPQKATNFEQIKPDSVNNPTPNRNSWGEFLVFFILLIALMSVGCLR</sequence>
<keyword evidence="4" id="KW-1185">Reference proteome</keyword>
<organism evidence="3 4">
    <name type="scientific">Jatropha curcas</name>
    <name type="common">Barbados nut</name>
    <dbReference type="NCBI Taxonomy" id="180498"/>
    <lineage>
        <taxon>Eukaryota</taxon>
        <taxon>Viridiplantae</taxon>
        <taxon>Streptophyta</taxon>
        <taxon>Embryophyta</taxon>
        <taxon>Tracheophyta</taxon>
        <taxon>Spermatophyta</taxon>
        <taxon>Magnoliopsida</taxon>
        <taxon>eudicotyledons</taxon>
        <taxon>Gunneridae</taxon>
        <taxon>Pentapetalae</taxon>
        <taxon>rosids</taxon>
        <taxon>fabids</taxon>
        <taxon>Malpighiales</taxon>
        <taxon>Euphorbiaceae</taxon>
        <taxon>Crotonoideae</taxon>
        <taxon>Jatropheae</taxon>
        <taxon>Jatropha</taxon>
    </lineage>
</organism>
<reference evidence="3 4" key="1">
    <citation type="journal article" date="2014" name="PLoS ONE">
        <title>Global Analysis of Gene Expression Profiles in Physic Nut (Jatropha curcas L.) Seedlings Exposed to Salt Stress.</title>
        <authorList>
            <person name="Zhang L."/>
            <person name="Zhang C."/>
            <person name="Wu P."/>
            <person name="Chen Y."/>
            <person name="Li M."/>
            <person name="Jiang H."/>
            <person name="Wu G."/>
        </authorList>
    </citation>
    <scope>NUCLEOTIDE SEQUENCE [LARGE SCALE GENOMIC DNA]</scope>
    <source>
        <strain evidence="4">cv. GZQX0401</strain>
        <tissue evidence="3">Young leaves</tissue>
    </source>
</reference>
<dbReference type="AlphaFoldDB" id="A0A067LG85"/>